<dbReference type="PANTHER" id="PTHR46558:SF11">
    <property type="entry name" value="HTH-TYPE TRANSCRIPTIONAL REGULATOR XRE"/>
    <property type="match status" value="1"/>
</dbReference>
<evidence type="ECO:0000313" key="4">
    <source>
        <dbReference type="Proteomes" id="UP000243591"/>
    </source>
</evidence>
<dbReference type="OrthoDB" id="1859224at2"/>
<dbReference type="Pfam" id="PF01381">
    <property type="entry name" value="HTH_3"/>
    <property type="match status" value="1"/>
</dbReference>
<dbReference type="SUPFAM" id="SSF47413">
    <property type="entry name" value="lambda repressor-like DNA-binding domains"/>
    <property type="match status" value="1"/>
</dbReference>
<dbReference type="STRING" id="2756.BFR44_09335"/>
<sequence length="61" mass="7289">MRKWLIELRKGKYLTQQEVADEIGVSRTAYAMYEQGQRNPAVKTAKKVGELLYFDWTRFFE</sequence>
<evidence type="ECO:0000256" key="1">
    <source>
        <dbReference type="ARBA" id="ARBA00023125"/>
    </source>
</evidence>
<dbReference type="CDD" id="cd00093">
    <property type="entry name" value="HTH_XRE"/>
    <property type="match status" value="1"/>
</dbReference>
<dbReference type="Gene3D" id="1.10.260.40">
    <property type="entry name" value="lambda repressor-like DNA-binding domains"/>
    <property type="match status" value="1"/>
</dbReference>
<proteinExistence type="predicted"/>
<dbReference type="PROSITE" id="PS50943">
    <property type="entry name" value="HTH_CROC1"/>
    <property type="match status" value="1"/>
</dbReference>
<dbReference type="InterPro" id="IPR001387">
    <property type="entry name" value="Cro/C1-type_HTH"/>
</dbReference>
<dbReference type="EMBL" id="CP023483">
    <property type="protein sequence ID" value="ATF26318.1"/>
    <property type="molecule type" value="Genomic_DNA"/>
</dbReference>
<organism evidence="3 4">
    <name type="scientific">Brochothrix thermosphacta</name>
    <name type="common">Microbacterium thermosphactum</name>
    <dbReference type="NCBI Taxonomy" id="2756"/>
    <lineage>
        <taxon>Bacteria</taxon>
        <taxon>Bacillati</taxon>
        <taxon>Bacillota</taxon>
        <taxon>Bacilli</taxon>
        <taxon>Bacillales</taxon>
        <taxon>Listeriaceae</taxon>
        <taxon>Brochothrix</taxon>
    </lineage>
</organism>
<dbReference type="KEGG" id="bths:CNY62_07970"/>
<dbReference type="SMART" id="SM00530">
    <property type="entry name" value="HTH_XRE"/>
    <property type="match status" value="1"/>
</dbReference>
<dbReference type="Proteomes" id="UP000243591">
    <property type="component" value="Chromosome"/>
</dbReference>
<accession>A0A1D2KS73</accession>
<feature type="domain" description="HTH cro/C1-type" evidence="2">
    <location>
        <begin position="5"/>
        <end position="59"/>
    </location>
</feature>
<evidence type="ECO:0000313" key="3">
    <source>
        <dbReference type="EMBL" id="ATF26318.1"/>
    </source>
</evidence>
<evidence type="ECO:0000259" key="2">
    <source>
        <dbReference type="PROSITE" id="PS50943"/>
    </source>
</evidence>
<keyword evidence="1" id="KW-0238">DNA-binding</keyword>
<protein>
    <submittedName>
        <fullName evidence="3">XRE family transcriptional regulator</fullName>
    </submittedName>
</protein>
<dbReference type="InterPro" id="IPR010982">
    <property type="entry name" value="Lambda_DNA-bd_dom_sf"/>
</dbReference>
<dbReference type="AlphaFoldDB" id="A0A1D2KS73"/>
<reference evidence="3 4" key="1">
    <citation type="submission" date="2017-09" db="EMBL/GenBank/DDBJ databases">
        <title>Complete Genome Sequences of Two Strains of the Meat Spoilage Bacterium Brochothrix thermosphacta Isolated from Ground Chicken.</title>
        <authorList>
            <person name="Paoli G.C."/>
            <person name="Wijey C."/>
            <person name="Chen C.-Y."/>
            <person name="Nguyen L."/>
            <person name="Yan X."/>
            <person name="Irwin P.L."/>
        </authorList>
    </citation>
    <scope>NUCLEOTIDE SEQUENCE [LARGE SCALE GENOMIC DNA]</scope>
    <source>
        <strain evidence="3 4">BI</strain>
    </source>
</reference>
<gene>
    <name evidence="3" type="ORF">CNY62_07970</name>
</gene>
<dbReference type="RefSeq" id="WP_069125778.1">
    <property type="nucleotide sequence ID" value="NZ_CP023483.1"/>
</dbReference>
<dbReference type="PANTHER" id="PTHR46558">
    <property type="entry name" value="TRACRIPTIONAL REGULATORY PROTEIN-RELATED-RELATED"/>
    <property type="match status" value="1"/>
</dbReference>
<keyword evidence="4" id="KW-1185">Reference proteome</keyword>
<name>A0A1D2KS73_BROTH</name>
<dbReference type="GO" id="GO:0003677">
    <property type="term" value="F:DNA binding"/>
    <property type="evidence" value="ECO:0007669"/>
    <property type="project" value="UniProtKB-KW"/>
</dbReference>